<dbReference type="CDD" id="cd01658">
    <property type="entry name" value="Ribosomal_L30"/>
    <property type="match status" value="1"/>
</dbReference>
<dbReference type="KEGG" id="deo:CAY53_10670"/>
<protein>
    <recommendedName>
        <fullName evidence="5">50S ribosomal protein L30</fullName>
    </recommendedName>
</protein>
<dbReference type="PANTHER" id="PTHR15892:SF2">
    <property type="entry name" value="LARGE RIBOSOMAL SUBUNIT PROTEIN UL30M"/>
    <property type="match status" value="1"/>
</dbReference>
<dbReference type="Gene3D" id="3.30.1390.20">
    <property type="entry name" value="Ribosomal protein L30, ferredoxin-like fold domain"/>
    <property type="match status" value="1"/>
</dbReference>
<dbReference type="NCBIfam" id="TIGR01308">
    <property type="entry name" value="rpmD_bact"/>
    <property type="match status" value="1"/>
</dbReference>
<dbReference type="GO" id="GO:0006412">
    <property type="term" value="P:translation"/>
    <property type="evidence" value="ECO:0007669"/>
    <property type="project" value="InterPro"/>
</dbReference>
<accession>A0A2L1GQB5</accession>
<dbReference type="RefSeq" id="WP_017866466.1">
    <property type="nucleotide sequence ID" value="NZ_CP021255.1"/>
</dbReference>
<dbReference type="SUPFAM" id="SSF55129">
    <property type="entry name" value="Ribosomal protein L30p/L7e"/>
    <property type="match status" value="1"/>
</dbReference>
<comment type="subunit">
    <text evidence="2">Part of the 50S ribosomal subunit.</text>
</comment>
<dbReference type="OrthoDB" id="9812790at2"/>
<evidence type="ECO:0000256" key="5">
    <source>
        <dbReference type="ARBA" id="ARBA00035492"/>
    </source>
</evidence>
<dbReference type="GO" id="GO:0022625">
    <property type="term" value="C:cytosolic large ribosomal subunit"/>
    <property type="evidence" value="ECO:0007669"/>
    <property type="project" value="TreeGrafter"/>
</dbReference>
<reference evidence="7 8" key="1">
    <citation type="journal article" date="2018" name="MBio">
        <title>Insights into the evolution of host association through the isolation and characterization of a novel human periodontal pathobiont, Desulfobulbus oralis.</title>
        <authorList>
            <person name="Cross K.L."/>
            <person name="Chirania P."/>
            <person name="Xiong W."/>
            <person name="Beall C.J."/>
            <person name="Elkins J.G."/>
            <person name="Giannone R.J."/>
            <person name="Griffen A.L."/>
            <person name="Guss A.M."/>
            <person name="Hettich R.L."/>
            <person name="Joshi S.S."/>
            <person name="Mokrzan E.M."/>
            <person name="Martin R.K."/>
            <person name="Zhulin I.B."/>
            <person name="Leys E.J."/>
            <person name="Podar M."/>
        </authorList>
    </citation>
    <scope>NUCLEOTIDE SEQUENCE [LARGE SCALE GENOMIC DNA]</scope>
    <source>
        <strain evidence="7 8">ORNL</strain>
    </source>
</reference>
<dbReference type="HAMAP" id="MF_01371_B">
    <property type="entry name" value="Ribosomal_uL30_B"/>
    <property type="match status" value="1"/>
</dbReference>
<keyword evidence="4" id="KW-0687">Ribonucleoprotein</keyword>
<dbReference type="InterPro" id="IPR036919">
    <property type="entry name" value="Ribo_uL30_ferredoxin-like_sf"/>
</dbReference>
<gene>
    <name evidence="7" type="ORF">CAY53_10670</name>
</gene>
<comment type="similarity">
    <text evidence="1">Belongs to the universal ribosomal protein uL30 family.</text>
</comment>
<organism evidence="7 8">
    <name type="scientific">Desulfobulbus oralis</name>
    <dbReference type="NCBI Taxonomy" id="1986146"/>
    <lineage>
        <taxon>Bacteria</taxon>
        <taxon>Pseudomonadati</taxon>
        <taxon>Thermodesulfobacteriota</taxon>
        <taxon>Desulfobulbia</taxon>
        <taxon>Desulfobulbales</taxon>
        <taxon>Desulfobulbaceae</taxon>
        <taxon>Desulfobulbus</taxon>
    </lineage>
</organism>
<evidence type="ECO:0000256" key="1">
    <source>
        <dbReference type="ARBA" id="ARBA00007594"/>
    </source>
</evidence>
<dbReference type="EMBL" id="CP021255">
    <property type="protein sequence ID" value="AVD71875.1"/>
    <property type="molecule type" value="Genomic_DNA"/>
</dbReference>
<evidence type="ECO:0000259" key="6">
    <source>
        <dbReference type="Pfam" id="PF00327"/>
    </source>
</evidence>
<dbReference type="Pfam" id="PF00327">
    <property type="entry name" value="Ribosomal_L30"/>
    <property type="match status" value="1"/>
</dbReference>
<dbReference type="AlphaFoldDB" id="A0A2L1GQB5"/>
<evidence type="ECO:0000313" key="8">
    <source>
        <dbReference type="Proteomes" id="UP000239867"/>
    </source>
</evidence>
<dbReference type="PIRSF" id="PIRSF002211">
    <property type="entry name" value="Ribosomal_L30_bac-type"/>
    <property type="match status" value="1"/>
</dbReference>
<dbReference type="PANTHER" id="PTHR15892">
    <property type="entry name" value="MITOCHONDRIAL RIBOSOMAL PROTEIN L30"/>
    <property type="match status" value="1"/>
</dbReference>
<dbReference type="GO" id="GO:0003735">
    <property type="term" value="F:structural constituent of ribosome"/>
    <property type="evidence" value="ECO:0007669"/>
    <property type="project" value="InterPro"/>
</dbReference>
<sequence>MNDTITYTQVKSYIGSTKAVRATLKGLGLLRMHMTVTRKDTPELRGMLDKVQHLVRIVEDK</sequence>
<dbReference type="InterPro" id="IPR016082">
    <property type="entry name" value="Ribosomal_uL30_ferredoxin-like"/>
</dbReference>
<evidence type="ECO:0000256" key="3">
    <source>
        <dbReference type="ARBA" id="ARBA00022980"/>
    </source>
</evidence>
<keyword evidence="8" id="KW-1185">Reference proteome</keyword>
<evidence type="ECO:0000313" key="7">
    <source>
        <dbReference type="EMBL" id="AVD71875.1"/>
    </source>
</evidence>
<proteinExistence type="inferred from homology"/>
<dbReference type="Proteomes" id="UP000239867">
    <property type="component" value="Chromosome"/>
</dbReference>
<keyword evidence="3 7" id="KW-0689">Ribosomal protein</keyword>
<evidence type="ECO:0000256" key="4">
    <source>
        <dbReference type="ARBA" id="ARBA00023274"/>
    </source>
</evidence>
<name>A0A2L1GQB5_9BACT</name>
<dbReference type="InterPro" id="IPR005996">
    <property type="entry name" value="Ribosomal_uL30_bac-type"/>
</dbReference>
<feature type="domain" description="Large ribosomal subunit protein uL30-like ferredoxin-like fold" evidence="6">
    <location>
        <begin position="8"/>
        <end position="55"/>
    </location>
</feature>
<evidence type="ECO:0000256" key="2">
    <source>
        <dbReference type="ARBA" id="ARBA00011838"/>
    </source>
</evidence>